<keyword evidence="2" id="KW-1185">Reference proteome</keyword>
<dbReference type="Proteomes" id="UP001234202">
    <property type="component" value="Unassembled WGS sequence"/>
</dbReference>
<proteinExistence type="predicted"/>
<dbReference type="EMBL" id="JASBWV010000013">
    <property type="protein sequence ID" value="KAJ9122847.1"/>
    <property type="molecule type" value="Genomic_DNA"/>
</dbReference>
<comment type="caution">
    <text evidence="1">The sequence shown here is derived from an EMBL/GenBank/DDBJ whole genome shotgun (WGS) entry which is preliminary data.</text>
</comment>
<protein>
    <submittedName>
        <fullName evidence="1">Uncharacterized protein</fullName>
    </submittedName>
</protein>
<gene>
    <name evidence="1" type="ORF">QFC24_003884</name>
</gene>
<evidence type="ECO:0000313" key="2">
    <source>
        <dbReference type="Proteomes" id="UP001234202"/>
    </source>
</evidence>
<name>A0ACC2XHV4_9TREE</name>
<evidence type="ECO:0000313" key="1">
    <source>
        <dbReference type="EMBL" id="KAJ9122847.1"/>
    </source>
</evidence>
<organism evidence="1 2">
    <name type="scientific">Naganishia onofrii</name>
    <dbReference type="NCBI Taxonomy" id="1851511"/>
    <lineage>
        <taxon>Eukaryota</taxon>
        <taxon>Fungi</taxon>
        <taxon>Dikarya</taxon>
        <taxon>Basidiomycota</taxon>
        <taxon>Agaricomycotina</taxon>
        <taxon>Tremellomycetes</taxon>
        <taxon>Filobasidiales</taxon>
        <taxon>Filobasidiaceae</taxon>
        <taxon>Naganishia</taxon>
    </lineage>
</organism>
<sequence>MTEIGTDTLSGGQQSRINLARTLYSRAQVVLLDDPLSAVDEKTARHIVEHALTGSLARERTVILVTHKLSLCIPVADRVLILGNGRLEKVLDPGHIESSTLKDLEVASSVTVTADYEPHLKENSESKLMYQLVKSEERKMGLAARKHLLSVLVTAGGLGIWGFILSSLIINEFLAIYHTAWTASWSSHENFHSDNYYAVGSFIITCGRGVMMFFSAALIIYAFTWQASTTMHRRLLSAFLAAPLQTLQTIPSGRLLNRFATDLEYFDLNLATLTQVSLRMLFSIVERFMSTTIQVPALLWVILALLPILFSLQARLAKFLSDAKRLNAIWNSPLLTMINDSEHAVTVIRAFGAVEASAAKMRLLQTQKRTAGLVEYSAWLLSRLCLQPLAILIPTATGVLVLRHTEGTAAWAGYTLNMIQFVTKAIYEFIMHAGKIDVALVTVERLEEYSQLPAERGTANAIFLPNSWPEQGHLKVKNLRARYDADQSQILHDVSFEVQPGERVAIVGRTGHGKSTLALALLGAVDIVGGTIEIDGVDIASLNIHDLRSRLCMIPQEAVLTSGTLRSGEQVKVSANHKPDLTMYACVTFTALDLGGDHDDADIYEALKRVGLLSNQDAPQEQTDSRIWNTTHHVLTMDFAECLVMSSDKVLVMSEGSVVGVSKPASRHTPQSLQQDTESAFYKLCASSGEEELEELRRRAEL</sequence>
<accession>A0ACC2XHV4</accession>
<reference evidence="1" key="1">
    <citation type="submission" date="2023-04" db="EMBL/GenBank/DDBJ databases">
        <title>Draft Genome sequencing of Naganishia species isolated from polar environments using Oxford Nanopore Technology.</title>
        <authorList>
            <person name="Leo P."/>
            <person name="Venkateswaran K."/>
        </authorList>
    </citation>
    <scope>NUCLEOTIDE SEQUENCE</scope>
    <source>
        <strain evidence="1">DBVPG 5303</strain>
    </source>
</reference>